<dbReference type="Pfam" id="PF02661">
    <property type="entry name" value="Fic"/>
    <property type="match status" value="1"/>
</dbReference>
<dbReference type="InterPro" id="IPR053737">
    <property type="entry name" value="Type_II_TA_Toxin"/>
</dbReference>
<dbReference type="EMBL" id="PJMW01000002">
    <property type="protein sequence ID" value="PKV78134.1"/>
    <property type="molecule type" value="Genomic_DNA"/>
</dbReference>
<evidence type="ECO:0000259" key="1">
    <source>
        <dbReference type="PROSITE" id="PS51459"/>
    </source>
</evidence>
<dbReference type="Gene3D" id="1.20.120.1870">
    <property type="entry name" value="Fic/DOC protein, Fido domain"/>
    <property type="match status" value="1"/>
</dbReference>
<organism evidence="2 3">
    <name type="scientific">Nocardia fluminea</name>
    <dbReference type="NCBI Taxonomy" id="134984"/>
    <lineage>
        <taxon>Bacteria</taxon>
        <taxon>Bacillati</taxon>
        <taxon>Actinomycetota</taxon>
        <taxon>Actinomycetes</taxon>
        <taxon>Mycobacteriales</taxon>
        <taxon>Nocardiaceae</taxon>
        <taxon>Nocardia</taxon>
    </lineage>
</organism>
<protein>
    <submittedName>
        <fullName evidence="2">Death-on-curing protein</fullName>
    </submittedName>
</protein>
<dbReference type="PROSITE" id="PS51459">
    <property type="entry name" value="FIDO"/>
    <property type="match status" value="1"/>
</dbReference>
<feature type="domain" description="Fido" evidence="1">
    <location>
        <begin position="1"/>
        <end position="125"/>
    </location>
</feature>
<accession>A0A2N3V945</accession>
<reference evidence="2 3" key="1">
    <citation type="submission" date="2017-12" db="EMBL/GenBank/DDBJ databases">
        <title>Sequencing the genomes of 1000 Actinobacteria strains.</title>
        <authorList>
            <person name="Klenk H.-P."/>
        </authorList>
    </citation>
    <scope>NUCLEOTIDE SEQUENCE [LARGE SCALE GENOMIC DNA]</scope>
    <source>
        <strain evidence="2 3">DSM 44489</strain>
    </source>
</reference>
<dbReference type="InterPro" id="IPR003812">
    <property type="entry name" value="Fido"/>
</dbReference>
<gene>
    <name evidence="2" type="ORF">ATK86_2496</name>
</gene>
<comment type="caution">
    <text evidence="2">The sequence shown here is derived from an EMBL/GenBank/DDBJ whole genome shotgun (WGS) entry which is preliminary data.</text>
</comment>
<evidence type="ECO:0000313" key="2">
    <source>
        <dbReference type="EMBL" id="PKV78134.1"/>
    </source>
</evidence>
<keyword evidence="3" id="KW-1185">Reference proteome</keyword>
<sequence>MTEATINYLTVADLRAIAEDVAGPYVVRHASLLASAAARPATTVFGTDAYPGIWQKSTALLHSIAANRPLVDGNKRLAIAGAIVFLAYNGIDTTALDEDLAYNLMIDVASGTVVDVPEIAARLATALKH</sequence>
<dbReference type="AlphaFoldDB" id="A0A2N3V945"/>
<evidence type="ECO:0000313" key="3">
    <source>
        <dbReference type="Proteomes" id="UP000233766"/>
    </source>
</evidence>
<proteinExistence type="predicted"/>
<name>A0A2N3V945_9NOCA</name>
<dbReference type="Proteomes" id="UP000233766">
    <property type="component" value="Unassembled WGS sequence"/>
</dbReference>
<dbReference type="RefSeq" id="WP_211300342.1">
    <property type="nucleotide sequence ID" value="NZ_PJMW01000002.1"/>
</dbReference>